<evidence type="ECO:0000259" key="4">
    <source>
        <dbReference type="PROSITE" id="PS51379"/>
    </source>
</evidence>
<feature type="domain" description="4Fe-4S ferredoxin-type" evidence="4">
    <location>
        <begin position="322"/>
        <end position="351"/>
    </location>
</feature>
<gene>
    <name evidence="5" type="ORF">SAMN02745216_02966</name>
</gene>
<feature type="domain" description="4Fe-4S ferredoxin-type" evidence="4">
    <location>
        <begin position="285"/>
        <end position="314"/>
    </location>
</feature>
<evidence type="ECO:0000313" key="6">
    <source>
        <dbReference type="Proteomes" id="UP000183994"/>
    </source>
</evidence>
<accession>A0A1M6Q5K8</accession>
<evidence type="ECO:0000313" key="5">
    <source>
        <dbReference type="EMBL" id="SHK15423.1"/>
    </source>
</evidence>
<keyword evidence="6" id="KW-1185">Reference proteome</keyword>
<dbReference type="InterPro" id="IPR017896">
    <property type="entry name" value="4Fe4S_Fe-S-bd"/>
</dbReference>
<reference evidence="6" key="1">
    <citation type="submission" date="2016-11" db="EMBL/GenBank/DDBJ databases">
        <authorList>
            <person name="Varghese N."/>
            <person name="Submissions S."/>
        </authorList>
    </citation>
    <scope>NUCLEOTIDE SEQUENCE [LARGE SCALE GENOMIC DNA]</scope>
    <source>
        <strain evidence="6">DSM 16219</strain>
    </source>
</reference>
<dbReference type="GO" id="GO:0046872">
    <property type="term" value="F:metal ion binding"/>
    <property type="evidence" value="ECO:0007669"/>
    <property type="project" value="UniProtKB-KW"/>
</dbReference>
<keyword evidence="2" id="KW-0408">Iron</keyword>
<evidence type="ECO:0000256" key="3">
    <source>
        <dbReference type="ARBA" id="ARBA00023014"/>
    </source>
</evidence>
<dbReference type="InterPro" id="IPR017900">
    <property type="entry name" value="4Fe4S_Fe_S_CS"/>
</dbReference>
<evidence type="ECO:0000256" key="2">
    <source>
        <dbReference type="ARBA" id="ARBA00023004"/>
    </source>
</evidence>
<sequence>MGHLAVRDLYEQLGEKMDSLWVRVPQNKALMTVLKKLYTEEEAEIIVKMPYSFADVHRIAKCTGCDPARAERVIESMADKGLVIDIHANGRYYYMPSPMIIGLFEFTMMRVNDDLDFKTVSKYLHDYMMGDDLFFFSNFHSDSQVSLMRTMPHEEALSDQAYTEILDYEKASALVKEQDYCGIGVCSCRHKTHHLKKKECDHPLELCLSFSVGARYAVRHGLAREASHGEILDLLAQSVERGLVLNSDNVQRRPRFICQCCACCCTMLNGISTYGYPNTLVTSSCIAEVDDDACLGCGKCADACPINAISLAPVKGQGKKKKKPIIDEDICLGCGVCALSCKPGALKLEKRKQRVIHPETTFERVILQTLDKGTAQFQLFDDPTKITHRAMRGILGGFLRMPAVKRALLSEALQSRFLSAVKVGATAMGKGWLMKV</sequence>
<dbReference type="AlphaFoldDB" id="A0A1M6Q5K8"/>
<name>A0A1M6Q5K8_9BACT</name>
<dbReference type="SUPFAM" id="SSF54862">
    <property type="entry name" value="4Fe-4S ferredoxins"/>
    <property type="match status" value="1"/>
</dbReference>
<dbReference type="OrthoDB" id="5422255at2"/>
<dbReference type="STRING" id="1121393.SAMN02745216_02966"/>
<dbReference type="Gene3D" id="3.30.70.20">
    <property type="match status" value="1"/>
</dbReference>
<keyword evidence="3" id="KW-0411">Iron-sulfur</keyword>
<dbReference type="Proteomes" id="UP000183994">
    <property type="component" value="Unassembled WGS sequence"/>
</dbReference>
<keyword evidence="1" id="KW-0479">Metal-binding</keyword>
<proteinExistence type="predicted"/>
<protein>
    <submittedName>
        <fullName evidence="5">4Fe-4S dicluster domain-containing protein</fullName>
    </submittedName>
</protein>
<evidence type="ECO:0000256" key="1">
    <source>
        <dbReference type="ARBA" id="ARBA00022723"/>
    </source>
</evidence>
<dbReference type="GO" id="GO:0051536">
    <property type="term" value="F:iron-sulfur cluster binding"/>
    <property type="evidence" value="ECO:0007669"/>
    <property type="project" value="UniProtKB-KW"/>
</dbReference>
<organism evidence="5 6">
    <name type="scientific">Desulfatibacillum alkenivorans DSM 16219</name>
    <dbReference type="NCBI Taxonomy" id="1121393"/>
    <lineage>
        <taxon>Bacteria</taxon>
        <taxon>Pseudomonadati</taxon>
        <taxon>Thermodesulfobacteriota</taxon>
        <taxon>Desulfobacteria</taxon>
        <taxon>Desulfobacterales</taxon>
        <taxon>Desulfatibacillaceae</taxon>
        <taxon>Desulfatibacillum</taxon>
    </lineage>
</organism>
<dbReference type="EMBL" id="FQZU01000019">
    <property type="protein sequence ID" value="SHK15423.1"/>
    <property type="molecule type" value="Genomic_DNA"/>
</dbReference>
<dbReference type="PROSITE" id="PS51379">
    <property type="entry name" value="4FE4S_FER_2"/>
    <property type="match status" value="2"/>
</dbReference>
<dbReference type="RefSeq" id="WP_073476960.1">
    <property type="nucleotide sequence ID" value="NZ_FQZU01000019.1"/>
</dbReference>
<dbReference type="PROSITE" id="PS00198">
    <property type="entry name" value="4FE4S_FER_1"/>
    <property type="match status" value="1"/>
</dbReference>
<dbReference type="Pfam" id="PF12838">
    <property type="entry name" value="Fer4_7"/>
    <property type="match status" value="1"/>
</dbReference>